<dbReference type="Pfam" id="PF04002">
    <property type="entry name" value="RadC"/>
    <property type="match status" value="1"/>
</dbReference>
<evidence type="ECO:0000256" key="4">
    <source>
        <dbReference type="ARBA" id="ARBA00022801"/>
    </source>
</evidence>
<reference evidence="8 9" key="2">
    <citation type="submission" date="2007-09" db="EMBL/GenBank/DDBJ databases">
        <title>Draft genome sequence of Clostridium bolteae (ATCC BAA-613).</title>
        <authorList>
            <person name="Sudarsanam P."/>
            <person name="Ley R."/>
            <person name="Guruge J."/>
            <person name="Turnbaugh P.J."/>
            <person name="Mahowald M."/>
            <person name="Liep D."/>
            <person name="Gordon J."/>
        </authorList>
    </citation>
    <scope>NUCLEOTIDE SEQUENCE [LARGE SCALE GENOMIC DNA]</scope>
    <source>
        <strain evidence="9">ATCC BAA-613 / DSM 15670 / CCUG 46953 / JCM 12243 / WAL 16351</strain>
    </source>
</reference>
<dbReference type="PROSITE" id="PS50249">
    <property type="entry name" value="MPN"/>
    <property type="match status" value="1"/>
</dbReference>
<dbReference type="PANTHER" id="PTHR30471">
    <property type="entry name" value="DNA REPAIR PROTEIN RADC"/>
    <property type="match status" value="1"/>
</dbReference>
<accession>A8RIH3</accession>
<proteinExistence type="inferred from homology"/>
<dbReference type="InterPro" id="IPR025657">
    <property type="entry name" value="RadC_JAB"/>
</dbReference>
<evidence type="ECO:0000256" key="2">
    <source>
        <dbReference type="ARBA" id="ARBA00022670"/>
    </source>
</evidence>
<evidence type="ECO:0000313" key="8">
    <source>
        <dbReference type="EMBL" id="EDP19258.1"/>
    </source>
</evidence>
<dbReference type="Proteomes" id="UP000005396">
    <property type="component" value="Unassembled WGS sequence"/>
</dbReference>
<reference evidence="8 9" key="1">
    <citation type="submission" date="2007-08" db="EMBL/GenBank/DDBJ databases">
        <authorList>
            <person name="Fulton L."/>
            <person name="Clifton S."/>
            <person name="Fulton B."/>
            <person name="Xu J."/>
            <person name="Minx P."/>
            <person name="Pepin K.H."/>
            <person name="Johnson M."/>
            <person name="Thiruvilangam P."/>
            <person name="Bhonagiri V."/>
            <person name="Nash W.E."/>
            <person name="Mardis E.R."/>
            <person name="Wilson R.K."/>
        </authorList>
    </citation>
    <scope>NUCLEOTIDE SEQUENCE [LARGE SCALE GENOMIC DNA]</scope>
    <source>
        <strain evidence="9">ATCC BAA-613 / DSM 15670 / CCUG 46953 / JCM 12243 / WAL 16351</strain>
    </source>
</reference>
<dbReference type="eggNOG" id="COG2003">
    <property type="taxonomic scope" value="Bacteria"/>
</dbReference>
<dbReference type="InterPro" id="IPR020891">
    <property type="entry name" value="UPF0758_CS"/>
</dbReference>
<gene>
    <name evidence="8" type="ORF">CLOBOL_00694</name>
</gene>
<dbReference type="CDD" id="cd08071">
    <property type="entry name" value="MPN_DUF2466"/>
    <property type="match status" value="1"/>
</dbReference>
<dbReference type="InterPro" id="IPR037518">
    <property type="entry name" value="MPN"/>
</dbReference>
<dbReference type="PANTHER" id="PTHR30471:SF3">
    <property type="entry name" value="UPF0758 PROTEIN YEES-RELATED"/>
    <property type="match status" value="1"/>
</dbReference>
<dbReference type="AlphaFoldDB" id="A8RIH3"/>
<comment type="similarity">
    <text evidence="1">Belongs to the UPF0758 family.</text>
</comment>
<sequence length="178" mass="20031">MWRKHMDRKSNDEIVEGMMRRPIPKKKVGIVHLQMVREGRALYGMTRFTDPGMAAEMVWPLFEMADREMALVLSLNTKLEPQALEIAAVGGLNACSIDCRDIFKHAVLNNAAFIICFHNHPSGDPKPSMEDRKLTKRLEECGKILGIPLIDHIIVGEGPCCYSFKEQGMLSYTDGEVA</sequence>
<dbReference type="GO" id="GO:0046872">
    <property type="term" value="F:metal ion binding"/>
    <property type="evidence" value="ECO:0007669"/>
    <property type="project" value="UniProtKB-KW"/>
</dbReference>
<keyword evidence="6" id="KW-0482">Metalloprotease</keyword>
<dbReference type="InterPro" id="IPR001405">
    <property type="entry name" value="UPF0758"/>
</dbReference>
<dbReference type="GO" id="GO:0006508">
    <property type="term" value="P:proteolysis"/>
    <property type="evidence" value="ECO:0007669"/>
    <property type="project" value="UniProtKB-KW"/>
</dbReference>
<evidence type="ECO:0000313" key="9">
    <source>
        <dbReference type="Proteomes" id="UP000005396"/>
    </source>
</evidence>
<evidence type="ECO:0000259" key="7">
    <source>
        <dbReference type="PROSITE" id="PS50249"/>
    </source>
</evidence>
<evidence type="ECO:0000256" key="1">
    <source>
        <dbReference type="ARBA" id="ARBA00010243"/>
    </source>
</evidence>
<protein>
    <recommendedName>
        <fullName evidence="7">MPN domain-containing protein</fullName>
    </recommendedName>
</protein>
<dbReference type="SUPFAM" id="SSF102712">
    <property type="entry name" value="JAB1/MPN domain"/>
    <property type="match status" value="1"/>
</dbReference>
<dbReference type="Gene3D" id="3.40.140.10">
    <property type="entry name" value="Cytidine Deaminase, domain 2"/>
    <property type="match status" value="1"/>
</dbReference>
<keyword evidence="4" id="KW-0378">Hydrolase</keyword>
<keyword evidence="3" id="KW-0479">Metal-binding</keyword>
<dbReference type="HOGENOM" id="CLU_073529_3_0_9"/>
<evidence type="ECO:0000256" key="5">
    <source>
        <dbReference type="ARBA" id="ARBA00022833"/>
    </source>
</evidence>
<comment type="caution">
    <text evidence="8">The sequence shown here is derived from an EMBL/GenBank/DDBJ whole genome shotgun (WGS) entry which is preliminary data.</text>
</comment>
<feature type="domain" description="MPN" evidence="7">
    <location>
        <begin position="47"/>
        <end position="170"/>
    </location>
</feature>
<dbReference type="EMBL" id="ABCC02000009">
    <property type="protein sequence ID" value="EDP19258.1"/>
    <property type="molecule type" value="Genomic_DNA"/>
</dbReference>
<evidence type="ECO:0000256" key="3">
    <source>
        <dbReference type="ARBA" id="ARBA00022723"/>
    </source>
</evidence>
<dbReference type="PROSITE" id="PS01302">
    <property type="entry name" value="UPF0758"/>
    <property type="match status" value="1"/>
</dbReference>
<organism evidence="8 9">
    <name type="scientific">Enterocloster bolteae (strain ATCC BAA-613 / DSM 15670 / CCUG 46953 / JCM 12243 / WAL 16351)</name>
    <name type="common">Clostridium bolteae</name>
    <dbReference type="NCBI Taxonomy" id="411902"/>
    <lineage>
        <taxon>Bacteria</taxon>
        <taxon>Bacillati</taxon>
        <taxon>Bacillota</taxon>
        <taxon>Clostridia</taxon>
        <taxon>Lachnospirales</taxon>
        <taxon>Lachnospiraceae</taxon>
        <taxon>Enterocloster</taxon>
    </lineage>
</organism>
<evidence type="ECO:0000256" key="6">
    <source>
        <dbReference type="ARBA" id="ARBA00023049"/>
    </source>
</evidence>
<dbReference type="PaxDb" id="411902-CLOBOL_00694"/>
<name>A8RIH3_ENTBW</name>
<keyword evidence="2" id="KW-0645">Protease</keyword>
<keyword evidence="5" id="KW-0862">Zinc</keyword>
<dbReference type="GO" id="GO:0008237">
    <property type="term" value="F:metallopeptidase activity"/>
    <property type="evidence" value="ECO:0007669"/>
    <property type="project" value="UniProtKB-KW"/>
</dbReference>